<keyword evidence="4 5" id="KW-0067">ATP-binding</keyword>
<keyword evidence="2 5" id="KW-0547">Nucleotide-binding</keyword>
<dbReference type="GO" id="GO:0016301">
    <property type="term" value="F:kinase activity"/>
    <property type="evidence" value="ECO:0007669"/>
    <property type="project" value="UniProtKB-KW"/>
</dbReference>
<feature type="domain" description="Phosphagen kinase C-terminal" evidence="6">
    <location>
        <begin position="9"/>
        <end position="54"/>
    </location>
</feature>
<organism evidence="7 8">
    <name type="scientific">Acetivibrio straminisolvens JCM 21531</name>
    <dbReference type="NCBI Taxonomy" id="1294263"/>
    <lineage>
        <taxon>Bacteria</taxon>
        <taxon>Bacillati</taxon>
        <taxon>Bacillota</taxon>
        <taxon>Clostridia</taxon>
        <taxon>Eubacteriales</taxon>
        <taxon>Oscillospiraceae</taxon>
        <taxon>Acetivibrio</taxon>
    </lineage>
</organism>
<dbReference type="InterPro" id="IPR022414">
    <property type="entry name" value="ATP-guanido_PTrfase_cat"/>
</dbReference>
<dbReference type="GO" id="GO:0005524">
    <property type="term" value="F:ATP binding"/>
    <property type="evidence" value="ECO:0007669"/>
    <property type="project" value="UniProtKB-UniRule"/>
</dbReference>
<dbReference type="Proteomes" id="UP000019109">
    <property type="component" value="Unassembled WGS sequence"/>
</dbReference>
<dbReference type="AlphaFoldDB" id="W4V8K4"/>
<dbReference type="EMBL" id="BAVR01000038">
    <property type="protein sequence ID" value="GAE89486.1"/>
    <property type="molecule type" value="Genomic_DNA"/>
</dbReference>
<reference evidence="7" key="1">
    <citation type="journal article" date="2014" name="Genome Announc.">
        <title>Draft Genome Sequence of Clostridium straminisolvens Strain JCM 21531T, Isolated from a Cellulose-Degrading Bacterial Community.</title>
        <authorList>
            <person name="Yuki M."/>
            <person name="Oshima K."/>
            <person name="Suda W."/>
            <person name="Sakamoto M."/>
            <person name="Kitamura K."/>
            <person name="Iida T."/>
            <person name="Hattori M."/>
            <person name="Ohkuma M."/>
        </authorList>
    </citation>
    <scope>NUCLEOTIDE SEQUENCE [LARGE SCALE GENOMIC DNA]</scope>
    <source>
        <strain evidence="7">JCM 21531</strain>
    </source>
</reference>
<dbReference type="InterPro" id="IPR014746">
    <property type="entry name" value="Gln_synth/guanido_kin_cat_dom"/>
</dbReference>
<evidence type="ECO:0000256" key="4">
    <source>
        <dbReference type="ARBA" id="ARBA00022840"/>
    </source>
</evidence>
<keyword evidence="3 5" id="KW-0418">Kinase</keyword>
<sequence length="54" mass="6380">MQIGPESDVVMSTRVRIARNFNGIPFPSKMQRRWEIDNKEGQGSDFWKKQCHWG</sequence>
<name>W4V8K4_9FIRM</name>
<gene>
    <name evidence="7" type="ORF">JCM21531_3018</name>
</gene>
<comment type="similarity">
    <text evidence="5">Belongs to the ATP:guanido phosphotransferase family.</text>
</comment>
<evidence type="ECO:0000256" key="5">
    <source>
        <dbReference type="PROSITE-ProRule" id="PRU00843"/>
    </source>
</evidence>
<evidence type="ECO:0000256" key="2">
    <source>
        <dbReference type="ARBA" id="ARBA00022741"/>
    </source>
</evidence>
<evidence type="ECO:0000259" key="6">
    <source>
        <dbReference type="PROSITE" id="PS51510"/>
    </source>
</evidence>
<comment type="caution">
    <text evidence="5">Lacks conserved residue(s) required for the propagation of feature annotation.</text>
</comment>
<accession>W4V8K4</accession>
<evidence type="ECO:0000313" key="8">
    <source>
        <dbReference type="Proteomes" id="UP000019109"/>
    </source>
</evidence>
<dbReference type="STRING" id="1294263.JCM21531_3018"/>
<dbReference type="Gene3D" id="3.30.590.10">
    <property type="entry name" value="Glutamine synthetase/guanido kinase, catalytic domain"/>
    <property type="match status" value="1"/>
</dbReference>
<protein>
    <submittedName>
        <fullName evidence="7">ATP:guanido phosphotransferase YacI</fullName>
    </submittedName>
</protein>
<keyword evidence="8" id="KW-1185">Reference proteome</keyword>
<proteinExistence type="inferred from homology"/>
<dbReference type="SUPFAM" id="SSF55931">
    <property type="entry name" value="Glutamine synthetase/guanido kinase"/>
    <property type="match status" value="1"/>
</dbReference>
<feature type="binding site" evidence="5">
    <location>
        <begin position="12"/>
        <end position="16"/>
    </location>
    <ligand>
        <name>ATP</name>
        <dbReference type="ChEBI" id="CHEBI:30616"/>
    </ligand>
</feature>
<comment type="caution">
    <text evidence="7">The sequence shown here is derived from an EMBL/GenBank/DDBJ whole genome shotgun (WGS) entry which is preliminary data.</text>
</comment>
<evidence type="ECO:0000256" key="1">
    <source>
        <dbReference type="ARBA" id="ARBA00022679"/>
    </source>
</evidence>
<keyword evidence="1 5" id="KW-0808">Transferase</keyword>
<dbReference type="PROSITE" id="PS51510">
    <property type="entry name" value="PHOSPHAGEN_KINASE_C"/>
    <property type="match status" value="1"/>
</dbReference>
<evidence type="ECO:0000256" key="3">
    <source>
        <dbReference type="ARBA" id="ARBA00022777"/>
    </source>
</evidence>
<evidence type="ECO:0000313" key="7">
    <source>
        <dbReference type="EMBL" id="GAE89486.1"/>
    </source>
</evidence>